<reference evidence="4" key="1">
    <citation type="submission" date="2022-10" db="EMBL/GenBank/DDBJ databases">
        <authorList>
            <person name="Yu W.X."/>
        </authorList>
    </citation>
    <scope>NUCLEOTIDE SEQUENCE</scope>
    <source>
        <strain evidence="4">D04</strain>
    </source>
</reference>
<feature type="chain" id="PRO_5042066821" description="Alpha-L-rhamnosidase" evidence="1">
    <location>
        <begin position="24"/>
        <end position="607"/>
    </location>
</feature>
<dbReference type="PANTHER" id="PTHR34987">
    <property type="entry name" value="C, PUTATIVE (AFU_ORTHOLOGUE AFUA_3G02880)-RELATED"/>
    <property type="match status" value="1"/>
</dbReference>
<accession>A0AAE3SL63</accession>
<evidence type="ECO:0008006" key="6">
    <source>
        <dbReference type="Google" id="ProtNLM"/>
    </source>
</evidence>
<dbReference type="Pfam" id="PF17390">
    <property type="entry name" value="Bac_rhamnosid_C"/>
    <property type="match status" value="1"/>
</dbReference>
<feature type="signal peptide" evidence="1">
    <location>
        <begin position="1"/>
        <end position="23"/>
    </location>
</feature>
<evidence type="ECO:0000256" key="1">
    <source>
        <dbReference type="SAM" id="SignalP"/>
    </source>
</evidence>
<evidence type="ECO:0000259" key="2">
    <source>
        <dbReference type="Pfam" id="PF17389"/>
    </source>
</evidence>
<sequence length="607" mass="68077">MIKKIYTLLIVSFCLLLSCTTPVNRRSAITSDGLSRCANNFPNELNARIIKDQLSRFYIIPQRIVWISSDSLFVQPEVLLKNNGTQPFFGKQNLCKIKNAGKDTSSIILDFGVETHGGIEIITSQSNNVSPEIRLRFGESVSEACGELHTGKSGYGGGKATNHHAMRDLNLTLPGYGAITVGNTGFRFVRIDLLGKNASLVLKSIRAVSVVRDLPYLGSFKSDDDKLNKIWETGAYTVHLCMQDYLLDGIKRDRMVWSGDMHPEMMTINSVFGFNEVVPKSLDFLKETTPLPKFINKIPSYSLWWILMQYDWYKYHGKLDYLKEQKDYLVKLLDTLSEYVTPEGNENLYKVGMRFIDWPTYRNSKTTHAGLQALMVMAFEKGAKLCDVLGEGEKSVTYHNLANKMRKEEIKDVDTKQAASLLSLSGMMDATDADSEIISKDGAKDFSAYMGYYMLLAQAEAGNYTGALNNIREFWGAMLDLGATTFWEEFNLEEAQNAAPIDSFIPEGKLDYHRSTGTSCYIGLRRSLCHGWASGPTAWLSEHVLGIQVLEPGCKKIKIEPHLGDLNWVEGTFPTPQGVIYVKHTKGENGRIKTEFKVPEGVEVDVK</sequence>
<evidence type="ECO:0000313" key="4">
    <source>
        <dbReference type="EMBL" id="MCW3807367.1"/>
    </source>
</evidence>
<comment type="caution">
    <text evidence="4">The sequence shown here is derived from an EMBL/GenBank/DDBJ whole genome shotgun (WGS) entry which is preliminary data.</text>
</comment>
<proteinExistence type="predicted"/>
<dbReference type="Gene3D" id="1.50.10.10">
    <property type="match status" value="1"/>
</dbReference>
<gene>
    <name evidence="4" type="ORF">OM074_17145</name>
</gene>
<keyword evidence="5" id="KW-1185">Reference proteome</keyword>
<dbReference type="InterPro" id="IPR008928">
    <property type="entry name" value="6-hairpin_glycosidase_sf"/>
</dbReference>
<keyword evidence="1" id="KW-0732">Signal</keyword>
<evidence type="ECO:0000259" key="3">
    <source>
        <dbReference type="Pfam" id="PF17390"/>
    </source>
</evidence>
<feature type="domain" description="Alpha-L-rhamnosidase C-terminal" evidence="3">
    <location>
        <begin position="546"/>
        <end position="606"/>
    </location>
</feature>
<dbReference type="Pfam" id="PF17389">
    <property type="entry name" value="Bac_rhamnosid6H"/>
    <property type="match status" value="1"/>
</dbReference>
<dbReference type="InterPro" id="IPR012341">
    <property type="entry name" value="6hp_glycosidase-like_sf"/>
</dbReference>
<dbReference type="PANTHER" id="PTHR34987:SF4">
    <property type="entry name" value="ALPHA-L-RHAMNOSIDASE C-TERMINAL DOMAIN-CONTAINING PROTEIN"/>
    <property type="match status" value="1"/>
</dbReference>
<dbReference type="PROSITE" id="PS51257">
    <property type="entry name" value="PROKAR_LIPOPROTEIN"/>
    <property type="match status" value="1"/>
</dbReference>
<dbReference type="RefSeq" id="WP_301201709.1">
    <property type="nucleotide sequence ID" value="NZ_JAPDPI010000044.1"/>
</dbReference>
<name>A0AAE3SL63_9BACT</name>
<evidence type="ECO:0000313" key="5">
    <source>
        <dbReference type="Proteomes" id="UP001207408"/>
    </source>
</evidence>
<protein>
    <recommendedName>
        <fullName evidence="6">Alpha-L-rhamnosidase</fullName>
    </recommendedName>
</protein>
<dbReference type="EMBL" id="JAPDPI010000044">
    <property type="protein sequence ID" value="MCW3807367.1"/>
    <property type="molecule type" value="Genomic_DNA"/>
</dbReference>
<dbReference type="AlphaFoldDB" id="A0AAE3SL63"/>
<dbReference type="GO" id="GO:0005975">
    <property type="term" value="P:carbohydrate metabolic process"/>
    <property type="evidence" value="ECO:0007669"/>
    <property type="project" value="InterPro"/>
</dbReference>
<dbReference type="SUPFAM" id="SSF48208">
    <property type="entry name" value="Six-hairpin glycosidases"/>
    <property type="match status" value="1"/>
</dbReference>
<dbReference type="Gene3D" id="2.60.420.10">
    <property type="entry name" value="Maltose phosphorylase, domain 3"/>
    <property type="match status" value="1"/>
</dbReference>
<feature type="domain" description="Alpha-L-rhamnosidase six-hairpin glycosidase" evidence="2">
    <location>
        <begin position="217"/>
        <end position="407"/>
    </location>
</feature>
<dbReference type="Proteomes" id="UP001207408">
    <property type="component" value="Unassembled WGS sequence"/>
</dbReference>
<organism evidence="4 5">
    <name type="scientific">Plebeiibacterium marinum</name>
    <dbReference type="NCBI Taxonomy" id="2992111"/>
    <lineage>
        <taxon>Bacteria</taxon>
        <taxon>Pseudomonadati</taxon>
        <taxon>Bacteroidota</taxon>
        <taxon>Bacteroidia</taxon>
        <taxon>Marinilabiliales</taxon>
        <taxon>Marinilabiliaceae</taxon>
        <taxon>Plebeiibacterium</taxon>
    </lineage>
</organism>
<dbReference type="InterPro" id="IPR035396">
    <property type="entry name" value="Bac_rhamnosid6H"/>
</dbReference>
<dbReference type="InterPro" id="IPR035398">
    <property type="entry name" value="Bac_rhamnosid_C"/>
</dbReference>